<evidence type="ECO:0000313" key="2">
    <source>
        <dbReference type="Proteomes" id="UP000284403"/>
    </source>
</evidence>
<dbReference type="OrthoDB" id="247575at2759"/>
<dbReference type="Proteomes" id="UP000284403">
    <property type="component" value="Unassembled WGS sequence"/>
</dbReference>
<dbReference type="GeneID" id="40319457"/>
<dbReference type="EMBL" id="MKKU01000364">
    <property type="protein sequence ID" value="RNF14441.1"/>
    <property type="molecule type" value="Genomic_DNA"/>
</dbReference>
<comment type="caution">
    <text evidence="1">The sequence shown here is derived from an EMBL/GenBank/DDBJ whole genome shotgun (WGS) entry which is preliminary data.</text>
</comment>
<name>A0A422P9N2_9TRYP</name>
<proteinExistence type="predicted"/>
<reference evidence="1 2" key="1">
    <citation type="journal article" date="2018" name="BMC Genomics">
        <title>Genomic comparison of Trypanosoma conorhini and Trypanosoma rangeli to Trypanosoma cruzi strains of high and low virulence.</title>
        <authorList>
            <person name="Bradwell K.R."/>
            <person name="Koparde V.N."/>
            <person name="Matveyev A.V."/>
            <person name="Serrano M.G."/>
            <person name="Alves J.M."/>
            <person name="Parikh H."/>
            <person name="Huang B."/>
            <person name="Lee V."/>
            <person name="Espinosa-Alvarez O."/>
            <person name="Ortiz P.A."/>
            <person name="Costa-Martins A.G."/>
            <person name="Teixeira M.M."/>
            <person name="Buck G.A."/>
        </authorList>
    </citation>
    <scope>NUCLEOTIDE SEQUENCE [LARGE SCALE GENOMIC DNA]</scope>
    <source>
        <strain evidence="1 2">025E</strain>
    </source>
</reference>
<dbReference type="AlphaFoldDB" id="A0A422P9N2"/>
<gene>
    <name evidence="1" type="ORF">Tco025E_05846</name>
</gene>
<sequence length="127" mass="13543">MFAARRALFGLAGGFAITDMYVNSVCLSDMYAEPPPRLRPAGGDFIGNLVKRVGDSLSAPPPPPPLTSLREDIEAALRRNRVAGTLCVCTLVSFGGIWPVLGSAAAILFDGEDGTERYTAVKDWLQS</sequence>
<protein>
    <submittedName>
        <fullName evidence="1">Uncharacterized protein</fullName>
    </submittedName>
</protein>
<dbReference type="RefSeq" id="XP_029227151.1">
    <property type="nucleotide sequence ID" value="XM_029372736.1"/>
</dbReference>
<organism evidence="1 2">
    <name type="scientific">Trypanosoma conorhini</name>
    <dbReference type="NCBI Taxonomy" id="83891"/>
    <lineage>
        <taxon>Eukaryota</taxon>
        <taxon>Discoba</taxon>
        <taxon>Euglenozoa</taxon>
        <taxon>Kinetoplastea</taxon>
        <taxon>Metakinetoplastina</taxon>
        <taxon>Trypanosomatida</taxon>
        <taxon>Trypanosomatidae</taxon>
        <taxon>Trypanosoma</taxon>
    </lineage>
</organism>
<accession>A0A422P9N2</accession>
<evidence type="ECO:0000313" key="1">
    <source>
        <dbReference type="EMBL" id="RNF14441.1"/>
    </source>
</evidence>
<keyword evidence="2" id="KW-1185">Reference proteome</keyword>